<evidence type="ECO:0000313" key="4">
    <source>
        <dbReference type="Proteomes" id="UP000199766"/>
    </source>
</evidence>
<feature type="region of interest" description="Disordered" evidence="1">
    <location>
        <begin position="243"/>
        <end position="269"/>
    </location>
</feature>
<sequence>MAESGKHQVSISIIGLPGSGKTTFLAALWELVNERRVTKVLAFDSIGDNDHSYLRKIVTVWRKATEQARTRLTGLSAVKMNLKDAAGKVVQVAMPDAPGEDFRAMWEDRELGHVLGESLADGNILLLLNGNKVKAPAWVAERAAQRRAMGRETGETLPKDWRPSLAPTQVQLVDLLQLISHAPVGRTGRKIVVMISAWDKVEGERLTPDAFLRQKLPLLAQYLEAARDGWTTRVYGVSAQGGEYDGNEANAQPVNGEAPKKKTTNGSDAERLREVAIAANRIRLVFAERESNDLTEPLKWLMD</sequence>
<dbReference type="Gene3D" id="3.40.50.300">
    <property type="entry name" value="P-loop containing nucleotide triphosphate hydrolases"/>
    <property type="match status" value="1"/>
</dbReference>
<feature type="domain" description="Double-GTPase 1" evidence="2">
    <location>
        <begin position="13"/>
        <end position="301"/>
    </location>
</feature>
<dbReference type="InterPro" id="IPR027417">
    <property type="entry name" value="P-loop_NTPase"/>
</dbReference>
<dbReference type="AlphaFoldDB" id="A0A1H9RLH4"/>
<reference evidence="3 4" key="1">
    <citation type="submission" date="2016-10" db="EMBL/GenBank/DDBJ databases">
        <authorList>
            <person name="de Groot N.N."/>
        </authorList>
    </citation>
    <scope>NUCLEOTIDE SEQUENCE [LARGE SCALE GENOMIC DNA]</scope>
    <source>
        <strain evidence="3 4">ATCC 35958</strain>
    </source>
</reference>
<dbReference type="STRING" id="180197.SAMN02982919_02912"/>
<dbReference type="EMBL" id="FOGD01000013">
    <property type="protein sequence ID" value="SER73438.1"/>
    <property type="molecule type" value="Genomic_DNA"/>
</dbReference>
<evidence type="ECO:0000256" key="1">
    <source>
        <dbReference type="SAM" id="MobiDB-lite"/>
    </source>
</evidence>
<dbReference type="SUPFAM" id="SSF52540">
    <property type="entry name" value="P-loop containing nucleoside triphosphate hydrolases"/>
    <property type="match status" value="2"/>
</dbReference>
<keyword evidence="4" id="KW-1185">Reference proteome</keyword>
<dbReference type="InterPro" id="IPR045530">
    <property type="entry name" value="DO-GTPase1"/>
</dbReference>
<proteinExistence type="predicted"/>
<dbReference type="Pfam" id="PF19975">
    <property type="entry name" value="DO-GTPase1"/>
    <property type="match status" value="1"/>
</dbReference>
<dbReference type="Proteomes" id="UP000199766">
    <property type="component" value="Unassembled WGS sequence"/>
</dbReference>
<gene>
    <name evidence="3" type="ORF">SAMN02982919_02912</name>
</gene>
<dbReference type="RefSeq" id="WP_091458866.1">
    <property type="nucleotide sequence ID" value="NZ_FOGD01000013.1"/>
</dbReference>
<organism evidence="3 4">
    <name type="scientific">Giesbergeria anulus</name>
    <dbReference type="NCBI Taxonomy" id="180197"/>
    <lineage>
        <taxon>Bacteria</taxon>
        <taxon>Pseudomonadati</taxon>
        <taxon>Pseudomonadota</taxon>
        <taxon>Betaproteobacteria</taxon>
        <taxon>Burkholderiales</taxon>
        <taxon>Comamonadaceae</taxon>
        <taxon>Giesbergeria</taxon>
    </lineage>
</organism>
<accession>A0A1H9RLH4</accession>
<name>A0A1H9RLH4_9BURK</name>
<evidence type="ECO:0000259" key="2">
    <source>
        <dbReference type="Pfam" id="PF19975"/>
    </source>
</evidence>
<protein>
    <recommendedName>
        <fullName evidence="2">Double-GTPase 1 domain-containing protein</fullName>
    </recommendedName>
</protein>
<dbReference type="OrthoDB" id="9758793at2"/>
<evidence type="ECO:0000313" key="3">
    <source>
        <dbReference type="EMBL" id="SER73438.1"/>
    </source>
</evidence>